<dbReference type="InterPro" id="IPR028110">
    <property type="entry name" value="TMEM254"/>
</dbReference>
<dbReference type="EMBL" id="KV426053">
    <property type="protein sequence ID" value="KZV90268.1"/>
    <property type="molecule type" value="Genomic_DNA"/>
</dbReference>
<dbReference type="InParanoid" id="A0A165GBK7"/>
<sequence length="215" mass="23466">MSDPVAPRSGFLCQYMSSHPDTLVAYVVYFGKVKEPLQSARMESIDSGGMNLSYVCKDGKGTTGKVRVKFDPPLISYDEVRPRLTAMKYDAEEQLGMIKAPPLTTFSFPPSGLLGFALVLIVNILFFKPAPYTGFANTIVANMPGGTTVVAAIWGILTVLHALEALWAGFLCRRHRAGAVLGATWTLTIFLAGYPVLVELRQIIQRARIASIKSH</sequence>
<keyword evidence="1" id="KW-0812">Transmembrane</keyword>
<evidence type="ECO:0000313" key="4">
    <source>
        <dbReference type="Proteomes" id="UP000077266"/>
    </source>
</evidence>
<dbReference type="PANTHER" id="PTHR37783">
    <property type="entry name" value="MEMBRANE PROTEIN, PUTATIVE (AFU_ORTHOLOGUE AFUA_1G04315)-RELATED"/>
    <property type="match status" value="1"/>
</dbReference>
<feature type="domain" description="DUF2470" evidence="2">
    <location>
        <begin position="11"/>
        <end position="87"/>
    </location>
</feature>
<accession>A0A165GBK7</accession>
<dbReference type="OrthoDB" id="5553410at2759"/>
<name>A0A165GBK7_EXIGL</name>
<dbReference type="PANTHER" id="PTHR37783:SF1">
    <property type="entry name" value="MEMBRANE PROTEIN, PUTATIVE (AFU_ORTHOLOGUE AFUA_1G04315)-RELATED"/>
    <property type="match status" value="1"/>
</dbReference>
<evidence type="ECO:0000259" key="2">
    <source>
        <dbReference type="Pfam" id="PF10615"/>
    </source>
</evidence>
<dbReference type="Pfam" id="PF14934">
    <property type="entry name" value="TMEM254"/>
    <property type="match status" value="1"/>
</dbReference>
<dbReference type="AlphaFoldDB" id="A0A165GBK7"/>
<keyword evidence="4" id="KW-1185">Reference proteome</keyword>
<evidence type="ECO:0000256" key="1">
    <source>
        <dbReference type="SAM" id="Phobius"/>
    </source>
</evidence>
<keyword evidence="1" id="KW-0472">Membrane</keyword>
<proteinExistence type="predicted"/>
<feature type="transmembrane region" description="Helical" evidence="1">
    <location>
        <begin position="139"/>
        <end position="157"/>
    </location>
</feature>
<organism evidence="3 4">
    <name type="scientific">Exidia glandulosa HHB12029</name>
    <dbReference type="NCBI Taxonomy" id="1314781"/>
    <lineage>
        <taxon>Eukaryota</taxon>
        <taxon>Fungi</taxon>
        <taxon>Dikarya</taxon>
        <taxon>Basidiomycota</taxon>
        <taxon>Agaricomycotina</taxon>
        <taxon>Agaricomycetes</taxon>
        <taxon>Auriculariales</taxon>
        <taxon>Exidiaceae</taxon>
        <taxon>Exidia</taxon>
    </lineage>
</organism>
<evidence type="ECO:0000313" key="3">
    <source>
        <dbReference type="EMBL" id="KZV90268.1"/>
    </source>
</evidence>
<reference evidence="3 4" key="1">
    <citation type="journal article" date="2016" name="Mol. Biol. Evol.">
        <title>Comparative Genomics of Early-Diverging Mushroom-Forming Fungi Provides Insights into the Origins of Lignocellulose Decay Capabilities.</title>
        <authorList>
            <person name="Nagy L.G."/>
            <person name="Riley R."/>
            <person name="Tritt A."/>
            <person name="Adam C."/>
            <person name="Daum C."/>
            <person name="Floudas D."/>
            <person name="Sun H."/>
            <person name="Yadav J.S."/>
            <person name="Pangilinan J."/>
            <person name="Larsson K.H."/>
            <person name="Matsuura K."/>
            <person name="Barry K."/>
            <person name="Labutti K."/>
            <person name="Kuo R."/>
            <person name="Ohm R.A."/>
            <person name="Bhattacharya S.S."/>
            <person name="Shirouzu T."/>
            <person name="Yoshinaga Y."/>
            <person name="Martin F.M."/>
            <person name="Grigoriev I.V."/>
            <person name="Hibbett D.S."/>
        </authorList>
    </citation>
    <scope>NUCLEOTIDE SEQUENCE [LARGE SCALE GENOMIC DNA]</scope>
    <source>
        <strain evidence="3 4">HHB12029</strain>
    </source>
</reference>
<dbReference type="InterPro" id="IPR019595">
    <property type="entry name" value="DUF2470"/>
</dbReference>
<protein>
    <recommendedName>
        <fullName evidence="2">DUF2470 domain-containing protein</fullName>
    </recommendedName>
</protein>
<gene>
    <name evidence="3" type="ORF">EXIGLDRAFT_720587</name>
</gene>
<dbReference type="Pfam" id="PF10615">
    <property type="entry name" value="DUF2470"/>
    <property type="match status" value="1"/>
</dbReference>
<dbReference type="Gene3D" id="3.20.180.10">
    <property type="entry name" value="PNP-oxidase-like"/>
    <property type="match status" value="1"/>
</dbReference>
<feature type="transmembrane region" description="Helical" evidence="1">
    <location>
        <begin position="106"/>
        <end position="127"/>
    </location>
</feature>
<keyword evidence="1" id="KW-1133">Transmembrane helix</keyword>
<dbReference type="InterPro" id="IPR037119">
    <property type="entry name" value="Haem_oxidase_HugZ-like_sf"/>
</dbReference>
<dbReference type="Proteomes" id="UP000077266">
    <property type="component" value="Unassembled WGS sequence"/>
</dbReference>
<feature type="transmembrane region" description="Helical" evidence="1">
    <location>
        <begin position="177"/>
        <end position="198"/>
    </location>
</feature>